<dbReference type="Proteomes" id="UP001498421">
    <property type="component" value="Unassembled WGS sequence"/>
</dbReference>
<dbReference type="PROSITE" id="PS51417">
    <property type="entry name" value="ARF"/>
    <property type="match status" value="1"/>
</dbReference>
<evidence type="ECO:0000256" key="1">
    <source>
        <dbReference type="ARBA" id="ARBA00022741"/>
    </source>
</evidence>
<protein>
    <recommendedName>
        <fullName evidence="5">ADP-ribosylation factor</fullName>
    </recommendedName>
</protein>
<proteinExistence type="predicted"/>
<organism evidence="3 4">
    <name type="scientific">Neonectria magnoliae</name>
    <dbReference type="NCBI Taxonomy" id="2732573"/>
    <lineage>
        <taxon>Eukaryota</taxon>
        <taxon>Fungi</taxon>
        <taxon>Dikarya</taxon>
        <taxon>Ascomycota</taxon>
        <taxon>Pezizomycotina</taxon>
        <taxon>Sordariomycetes</taxon>
        <taxon>Hypocreomycetidae</taxon>
        <taxon>Hypocreales</taxon>
        <taxon>Nectriaceae</taxon>
        <taxon>Neonectria</taxon>
    </lineage>
</organism>
<dbReference type="InterPro" id="IPR024156">
    <property type="entry name" value="Small_GTPase_ARF"/>
</dbReference>
<evidence type="ECO:0000256" key="2">
    <source>
        <dbReference type="ARBA" id="ARBA00023134"/>
    </source>
</evidence>
<dbReference type="SUPFAM" id="SSF52540">
    <property type="entry name" value="P-loop containing nucleoside triphosphate hydrolases"/>
    <property type="match status" value="1"/>
</dbReference>
<sequence length="697" mass="78918">MGIGRWLLGKGPEHTGVLLGSDAAGKTTFLYQLKLGELVFAIPTIGMNVETLEYSDGVTITLWDVGGCDQMRAHIRHYIHKDRFLVFLHDCTDPERLDYSIEQLHTAARWMSEFGCRHMWILFNKQDLLPPSQRDTIVNGLRSRFESELSQYQDKHCIKIMDTPGLSVASGAQLDFVMKDIRQTLRKVPEPAQEITKAQVKELEQGPREHELVERINKANAESAGPDQFWEDFTHGNLDSWDHYAHLRAGYFVMFEGLSRGYTLLDCASLFLSRLKDLRLQNPDKFRNTAHRTMTIFWLYQLQLAAVAHQMDKKLEEFPPPADFCDILLFMPSLMNSSLWKIYYSKDLMFSPGARDNWHLPDLQPLPSFQRGTPSSTPSTTASAVDRYRLPRFAFSVVQKTLSSNLRRGGVVKQALTALQSSTMRLRATDPSIPPYSETHAYFWIQLIHASLKSLDVSLPDQSSLRPSFDGPVTTLAFEAFKTLFDINGAEWRRYYTPSTWESISARMGFVNPDLEALPNVFASPSKAKVYLARLRMANAVTHRFTTPAELPPREELDFSAAIVIDEANLMPEGSLNVVIHASLLQYLHRQLSTTPSETEKRGPSGTVAARTALALSEVLGSTQSMFWVQQAQISMANSDGSLAFEEFITKSPHLAYEDLPFLYYSPELWWSTEAKEVFMPPDRLPLSSVISQLASK</sequence>
<gene>
    <name evidence="3" type="ORF">QQZ08_011271</name>
</gene>
<dbReference type="SMART" id="SM00177">
    <property type="entry name" value="ARF"/>
    <property type="match status" value="1"/>
</dbReference>
<dbReference type="EMBL" id="JAZAVK010000167">
    <property type="protein sequence ID" value="KAK7418421.1"/>
    <property type="molecule type" value="Genomic_DNA"/>
</dbReference>
<keyword evidence="2" id="KW-0342">GTP-binding</keyword>
<comment type="caution">
    <text evidence="3">The sequence shown here is derived from an EMBL/GenBank/DDBJ whole genome shotgun (WGS) entry which is preliminary data.</text>
</comment>
<evidence type="ECO:0000313" key="4">
    <source>
        <dbReference type="Proteomes" id="UP001498421"/>
    </source>
</evidence>
<evidence type="ECO:0000313" key="3">
    <source>
        <dbReference type="EMBL" id="KAK7418421.1"/>
    </source>
</evidence>
<dbReference type="InterPro" id="IPR027417">
    <property type="entry name" value="P-loop_NTPase"/>
</dbReference>
<dbReference type="InterPro" id="IPR006689">
    <property type="entry name" value="Small_GTPase_ARF/SAR"/>
</dbReference>
<dbReference type="PANTHER" id="PTHR11711">
    <property type="entry name" value="ADP RIBOSYLATION FACTOR-RELATED"/>
    <property type="match status" value="1"/>
</dbReference>
<accession>A0ABR1HBG6</accession>
<keyword evidence="1" id="KW-0547">Nucleotide-binding</keyword>
<keyword evidence="4" id="KW-1185">Reference proteome</keyword>
<name>A0ABR1HBG6_9HYPO</name>
<evidence type="ECO:0008006" key="5">
    <source>
        <dbReference type="Google" id="ProtNLM"/>
    </source>
</evidence>
<reference evidence="3 4" key="1">
    <citation type="journal article" date="2025" name="Microbiol. Resour. Announc.">
        <title>Draft genome sequences for Neonectria magnoliae and Neonectria punicea, canker pathogens of Liriodendron tulipifera and Acer saccharum in West Virginia.</title>
        <authorList>
            <person name="Petronek H.M."/>
            <person name="Kasson M.T."/>
            <person name="Metheny A.M."/>
            <person name="Stauder C.M."/>
            <person name="Lovett B."/>
            <person name="Lynch S.C."/>
            <person name="Garnas J.R."/>
            <person name="Kasson L.R."/>
            <person name="Stajich J.E."/>
        </authorList>
    </citation>
    <scope>NUCLEOTIDE SEQUENCE [LARGE SCALE GENOMIC DNA]</scope>
    <source>
        <strain evidence="3 4">NRRL 64651</strain>
    </source>
</reference>
<dbReference type="Pfam" id="PF00025">
    <property type="entry name" value="Arf"/>
    <property type="match status" value="1"/>
</dbReference>
<dbReference type="Gene3D" id="3.40.50.300">
    <property type="entry name" value="P-loop containing nucleotide triphosphate hydrolases"/>
    <property type="match status" value="1"/>
</dbReference>